<organism evidence="1 2">
    <name type="scientific">Spartinivicinus poritis</name>
    <dbReference type="NCBI Taxonomy" id="2994640"/>
    <lineage>
        <taxon>Bacteria</taxon>
        <taxon>Pseudomonadati</taxon>
        <taxon>Pseudomonadota</taxon>
        <taxon>Gammaproteobacteria</taxon>
        <taxon>Oceanospirillales</taxon>
        <taxon>Zooshikellaceae</taxon>
        <taxon>Spartinivicinus</taxon>
    </lineage>
</organism>
<name>A0ABT5UGM5_9GAMM</name>
<comment type="caution">
    <text evidence="1">The sequence shown here is derived from an EMBL/GenBank/DDBJ whole genome shotgun (WGS) entry which is preliminary data.</text>
</comment>
<dbReference type="Proteomes" id="UP001528823">
    <property type="component" value="Unassembled WGS sequence"/>
</dbReference>
<sequence length="140" mass="15877">MINDVPNQTMMAIGDFIFSVSTLEYQSLKTSQAWRWANKDRYGRKPAKQFHGPGAAKKTLSIAVYPETKQDFYWFDQLQQLADKGEPYRLIGGSPSGGVDLGLWVIDQIERSDAYFYEDGTPMEMKGSLSISEYGEDETQ</sequence>
<evidence type="ECO:0000313" key="2">
    <source>
        <dbReference type="Proteomes" id="UP001528823"/>
    </source>
</evidence>
<dbReference type="EMBL" id="JAPMOU010000068">
    <property type="protein sequence ID" value="MDE1465530.1"/>
    <property type="molecule type" value="Genomic_DNA"/>
</dbReference>
<evidence type="ECO:0000313" key="1">
    <source>
        <dbReference type="EMBL" id="MDE1465530.1"/>
    </source>
</evidence>
<proteinExistence type="predicted"/>
<accession>A0ABT5UGM5</accession>
<dbReference type="Pfam" id="PF06995">
    <property type="entry name" value="Phage_P2_GpU"/>
    <property type="match status" value="1"/>
</dbReference>
<reference evidence="1 2" key="1">
    <citation type="submission" date="2022-11" db="EMBL/GenBank/DDBJ databases">
        <title>Spartinivicinus poritis sp. nov., isolated from scleractinian coral Porites lutea.</title>
        <authorList>
            <person name="Zhang G."/>
            <person name="Cai L."/>
            <person name="Wei Q."/>
        </authorList>
    </citation>
    <scope>NUCLEOTIDE SEQUENCE [LARGE SCALE GENOMIC DNA]</scope>
    <source>
        <strain evidence="1 2">A2-2</strain>
    </source>
</reference>
<dbReference type="RefSeq" id="WP_274691834.1">
    <property type="nucleotide sequence ID" value="NZ_JAPMOU010000068.1"/>
</dbReference>
<gene>
    <name evidence="1" type="ORF">ORQ98_26570</name>
</gene>
<keyword evidence="2" id="KW-1185">Reference proteome</keyword>
<dbReference type="InterPro" id="IPR009734">
    <property type="entry name" value="Myoviridae_GpU"/>
</dbReference>
<protein>
    <submittedName>
        <fullName evidence="1">Phage tail protein</fullName>
    </submittedName>
</protein>